<dbReference type="EMBL" id="LCMI01000005">
    <property type="protein sequence ID" value="KKU33241.1"/>
    <property type="molecule type" value="Genomic_DNA"/>
</dbReference>
<protein>
    <submittedName>
        <fullName evidence="1">Uncharacterized protein</fullName>
    </submittedName>
</protein>
<dbReference type="Proteomes" id="UP000034794">
    <property type="component" value="Unassembled WGS sequence"/>
</dbReference>
<comment type="caution">
    <text evidence="1">The sequence shown here is derived from an EMBL/GenBank/DDBJ whole genome shotgun (WGS) entry which is preliminary data.</text>
</comment>
<organism evidence="1 2">
    <name type="scientific">Candidatus Collierbacteria bacterium GW2011_GWA2_46_26</name>
    <dbReference type="NCBI Taxonomy" id="1618381"/>
    <lineage>
        <taxon>Bacteria</taxon>
        <taxon>Candidatus Collieribacteriota</taxon>
    </lineage>
</organism>
<gene>
    <name evidence="1" type="ORF">UX47_C0005G0043</name>
</gene>
<name>A0A0G1PKI7_9BACT</name>
<accession>A0A0G1PKI7</accession>
<dbReference type="AlphaFoldDB" id="A0A0G1PKI7"/>
<proteinExistence type="predicted"/>
<sequence>MVLKKMVGLALVVALMVFYISSVKRSQKPNLSVAVEATETSPTRLEEATNSDGSLKLVGERNVTGERVSYAFKILDSQQNSSLLLFDVVADSGQAFAIPFNSWSADNKHLYYTKERSERERLLRFQDGWKSV</sequence>
<reference evidence="1 2" key="1">
    <citation type="journal article" date="2015" name="Nature">
        <title>rRNA introns, odd ribosomes, and small enigmatic genomes across a large radiation of phyla.</title>
        <authorList>
            <person name="Brown C.T."/>
            <person name="Hug L.A."/>
            <person name="Thomas B.C."/>
            <person name="Sharon I."/>
            <person name="Castelle C.J."/>
            <person name="Singh A."/>
            <person name="Wilkins M.J."/>
            <person name="Williams K.H."/>
            <person name="Banfield J.F."/>
        </authorList>
    </citation>
    <scope>NUCLEOTIDE SEQUENCE [LARGE SCALE GENOMIC DNA]</scope>
</reference>
<evidence type="ECO:0000313" key="2">
    <source>
        <dbReference type="Proteomes" id="UP000034794"/>
    </source>
</evidence>
<evidence type="ECO:0000313" key="1">
    <source>
        <dbReference type="EMBL" id="KKU33241.1"/>
    </source>
</evidence>